<keyword evidence="20" id="KW-1185">Reference proteome</keyword>
<proteinExistence type="inferred from homology"/>
<evidence type="ECO:0000256" key="6">
    <source>
        <dbReference type="ARBA" id="ARBA00022475"/>
    </source>
</evidence>
<feature type="transmembrane region" description="Helical" evidence="17">
    <location>
        <begin position="223"/>
        <end position="242"/>
    </location>
</feature>
<feature type="region of interest" description="Disordered" evidence="16">
    <location>
        <begin position="467"/>
        <end position="490"/>
    </location>
</feature>
<evidence type="ECO:0000256" key="17">
    <source>
        <dbReference type="SAM" id="Phobius"/>
    </source>
</evidence>
<feature type="transmembrane region" description="Helical" evidence="17">
    <location>
        <begin position="248"/>
        <end position="267"/>
    </location>
</feature>
<feature type="transmembrane region" description="Helical" evidence="17">
    <location>
        <begin position="60"/>
        <end position="79"/>
    </location>
</feature>
<dbReference type="SUPFAM" id="SSF52467">
    <property type="entry name" value="DHS-like NAD/FAD-binding domain"/>
    <property type="match status" value="1"/>
</dbReference>
<keyword evidence="13 15" id="KW-0472">Membrane</keyword>
<evidence type="ECO:0000313" key="20">
    <source>
        <dbReference type="Proteomes" id="UP000198280"/>
    </source>
</evidence>
<reference evidence="19 20" key="1">
    <citation type="submission" date="2017-06" db="EMBL/GenBank/DDBJ databases">
        <authorList>
            <person name="Kim H.J."/>
            <person name="Triplett B.A."/>
        </authorList>
    </citation>
    <scope>NUCLEOTIDE SEQUENCE [LARGE SCALE GENOMIC DNA]</scope>
    <source>
        <strain evidence="19 20">CGMCC 4.1858</strain>
    </source>
</reference>
<dbReference type="InterPro" id="IPR012136">
    <property type="entry name" value="NADH_DH_b"/>
</dbReference>
<evidence type="ECO:0000256" key="12">
    <source>
        <dbReference type="ARBA" id="ARBA00023027"/>
    </source>
</evidence>
<keyword evidence="6 15" id="KW-1003">Cell membrane</keyword>
<sequence length="490" mass="51042">MNATTAAQAADIVAALLFIFSLAGLSQHRTSRAGVAYGIGGMALALVATVVAAAQDIPGSTVVLIAAATAVGGAVGLWRARRVEMTQMPELIAVLHSLVGLAAVLVGWNSYYEVEAHGAAQTRVAPDLLGIHHAEVFIGIFIGAVTFTGSIVAFLKLSARIKSRPLTLPGKNALNLGALVAFVALTVWFTVSPDLGLMIAVTVLALALGWHLVVSIGGGDMPVVVSMLNSYSGWAAAAAGFLLNNNLLIVTGALVGSSGAYLSYVMCRAMNRSFLSVIAGGFGAPAPSSGDVEQGEHRETSADETAELLENATSVIITPGYGMAVAQAQHPVAELTQALRRRGVQVRFGVHPVAGRLPGHMNVLLAEARVPYDVVLEMDEINDDFGDTTVVLVIGANDTVNPAAEEDPTSPIAGMPVLRVWEAENVVVFKRSMSSGYAGVQNPLFFRENSRMLFGDAKESVDAILRSLSTPEPGSAASRGLRTDQQPAPA</sequence>
<dbReference type="EC" id="7.1.1.1" evidence="4 15"/>
<dbReference type="Proteomes" id="UP000198280">
    <property type="component" value="Unassembled WGS sequence"/>
</dbReference>
<accession>A0A239KL55</accession>
<keyword evidence="9 15" id="KW-0521">NADP</keyword>
<dbReference type="GO" id="GO:0005886">
    <property type="term" value="C:plasma membrane"/>
    <property type="evidence" value="ECO:0007669"/>
    <property type="project" value="UniProtKB-SubCell"/>
</dbReference>
<evidence type="ECO:0000256" key="14">
    <source>
        <dbReference type="ARBA" id="ARBA00048202"/>
    </source>
</evidence>
<organism evidence="19 20">
    <name type="scientific">Actinacidiphila glaucinigra</name>
    <dbReference type="NCBI Taxonomy" id="235986"/>
    <lineage>
        <taxon>Bacteria</taxon>
        <taxon>Bacillati</taxon>
        <taxon>Actinomycetota</taxon>
        <taxon>Actinomycetes</taxon>
        <taxon>Kitasatosporales</taxon>
        <taxon>Streptomycetaceae</taxon>
        <taxon>Actinacidiphila</taxon>
    </lineage>
</organism>
<dbReference type="InterPro" id="IPR029035">
    <property type="entry name" value="DHS-like_NAD/FAD-binding_dom"/>
</dbReference>
<comment type="catalytic activity">
    <reaction evidence="14 15">
        <text>NAD(+) + NADPH + H(+)(in) = NADH + NADP(+) + H(+)(out)</text>
        <dbReference type="Rhea" id="RHEA:47992"/>
        <dbReference type="ChEBI" id="CHEBI:15378"/>
        <dbReference type="ChEBI" id="CHEBI:57540"/>
        <dbReference type="ChEBI" id="CHEBI:57783"/>
        <dbReference type="ChEBI" id="CHEBI:57945"/>
        <dbReference type="ChEBI" id="CHEBI:58349"/>
        <dbReference type="EC" id="7.1.1.1"/>
    </reaction>
</comment>
<gene>
    <name evidence="19" type="ORF">SAMN05216252_11617</name>
</gene>
<dbReference type="Pfam" id="PF02233">
    <property type="entry name" value="PNTB"/>
    <property type="match status" value="1"/>
</dbReference>
<comment type="subcellular location">
    <subcellularLocation>
        <location evidence="2">Cell inner membrane</location>
        <topology evidence="2">Multi-pass membrane protein</topology>
    </subcellularLocation>
</comment>
<dbReference type="PANTHER" id="PTHR44758:SF1">
    <property type="entry name" value="NAD(P) TRANSHYDROGENASE SUBUNIT BETA"/>
    <property type="match status" value="1"/>
</dbReference>
<evidence type="ECO:0000256" key="2">
    <source>
        <dbReference type="ARBA" id="ARBA00004429"/>
    </source>
</evidence>
<evidence type="ECO:0000256" key="7">
    <source>
        <dbReference type="ARBA" id="ARBA00022519"/>
    </source>
</evidence>
<dbReference type="PANTHER" id="PTHR44758">
    <property type="entry name" value="NAD(P) TRANSHYDROGENASE SUBUNIT BETA"/>
    <property type="match status" value="1"/>
</dbReference>
<dbReference type="EMBL" id="FZOF01000016">
    <property type="protein sequence ID" value="SNT18730.1"/>
    <property type="molecule type" value="Genomic_DNA"/>
</dbReference>
<name>A0A239KL55_9ACTN</name>
<feature type="transmembrane region" description="Helical" evidence="17">
    <location>
        <begin position="6"/>
        <end position="23"/>
    </location>
</feature>
<evidence type="ECO:0000256" key="3">
    <source>
        <dbReference type="ARBA" id="ARBA00007919"/>
    </source>
</evidence>
<feature type="transmembrane region" description="Helical" evidence="17">
    <location>
        <begin position="91"/>
        <end position="111"/>
    </location>
</feature>
<feature type="transmembrane region" description="Helical" evidence="17">
    <location>
        <begin position="197"/>
        <end position="216"/>
    </location>
</feature>
<dbReference type="OrthoDB" id="9763786at2"/>
<dbReference type="Gene3D" id="3.40.50.1220">
    <property type="entry name" value="TPP-binding domain"/>
    <property type="match status" value="1"/>
</dbReference>
<evidence type="ECO:0000256" key="8">
    <source>
        <dbReference type="ARBA" id="ARBA00022692"/>
    </source>
</evidence>
<dbReference type="PIRSF" id="PIRSF000204">
    <property type="entry name" value="PNTB"/>
    <property type="match status" value="1"/>
</dbReference>
<feature type="transmembrane region" description="Helical" evidence="17">
    <location>
        <begin position="35"/>
        <end position="54"/>
    </location>
</feature>
<feature type="transmembrane region" description="Helical" evidence="17">
    <location>
        <begin position="173"/>
        <end position="191"/>
    </location>
</feature>
<dbReference type="GO" id="GO:0008750">
    <property type="term" value="F:proton-translocating NAD(P)+ transhydrogenase activity"/>
    <property type="evidence" value="ECO:0007669"/>
    <property type="project" value="UniProtKB-EC"/>
</dbReference>
<evidence type="ECO:0000256" key="4">
    <source>
        <dbReference type="ARBA" id="ARBA00012943"/>
    </source>
</evidence>
<evidence type="ECO:0000256" key="11">
    <source>
        <dbReference type="ARBA" id="ARBA00022989"/>
    </source>
</evidence>
<keyword evidence="8 17" id="KW-0812">Transmembrane</keyword>
<feature type="domain" description="NADP transhydrogenase beta-like" evidence="18">
    <location>
        <begin position="8"/>
        <end position="466"/>
    </location>
</feature>
<comment type="similarity">
    <text evidence="3 15">Belongs to the PNT beta subunit family.</text>
</comment>
<keyword evidence="11 17" id="KW-1133">Transmembrane helix</keyword>
<keyword evidence="12 15" id="KW-0520">NAD</keyword>
<evidence type="ECO:0000256" key="13">
    <source>
        <dbReference type="ARBA" id="ARBA00023136"/>
    </source>
</evidence>
<dbReference type="FunFam" id="3.40.50.1220:FF:000002">
    <property type="entry name" value="NAD(P) transhydrogenase subunit beta"/>
    <property type="match status" value="1"/>
</dbReference>
<evidence type="ECO:0000256" key="9">
    <source>
        <dbReference type="ARBA" id="ARBA00022857"/>
    </source>
</evidence>
<dbReference type="GO" id="GO:0050661">
    <property type="term" value="F:NADP binding"/>
    <property type="evidence" value="ECO:0007669"/>
    <property type="project" value="InterPro"/>
</dbReference>
<dbReference type="NCBIfam" id="NF006974">
    <property type="entry name" value="PRK09444.1"/>
    <property type="match status" value="1"/>
</dbReference>
<evidence type="ECO:0000259" key="18">
    <source>
        <dbReference type="Pfam" id="PF02233"/>
    </source>
</evidence>
<keyword evidence="7 15" id="KW-0997">Cell inner membrane</keyword>
<dbReference type="AlphaFoldDB" id="A0A239KL55"/>
<keyword evidence="10 15" id="KW-1278">Translocase</keyword>
<dbReference type="InterPro" id="IPR034300">
    <property type="entry name" value="PNTB-like"/>
</dbReference>
<evidence type="ECO:0000256" key="16">
    <source>
        <dbReference type="SAM" id="MobiDB-lite"/>
    </source>
</evidence>
<dbReference type="RefSeq" id="WP_089226477.1">
    <property type="nucleotide sequence ID" value="NZ_FZOF01000016.1"/>
</dbReference>
<evidence type="ECO:0000256" key="5">
    <source>
        <dbReference type="ARBA" id="ARBA00014581"/>
    </source>
</evidence>
<feature type="transmembrane region" description="Helical" evidence="17">
    <location>
        <begin position="131"/>
        <end position="153"/>
    </location>
</feature>
<protein>
    <recommendedName>
        <fullName evidence="5 15">NAD(P) transhydrogenase subunit beta</fullName>
        <ecNumber evidence="4 15">7.1.1.1</ecNumber>
    </recommendedName>
    <alternativeName>
        <fullName evidence="15">Nicotinamide nucleotide transhydrogenase subunit beta</fullName>
    </alternativeName>
</protein>
<comment type="function">
    <text evidence="1 15">The transhydrogenation between NADH and NADP is coupled to respiration and ATP hydrolysis and functions as a proton pump across the membrane.</text>
</comment>
<evidence type="ECO:0000256" key="10">
    <source>
        <dbReference type="ARBA" id="ARBA00022967"/>
    </source>
</evidence>
<evidence type="ECO:0000313" key="19">
    <source>
        <dbReference type="EMBL" id="SNT18730.1"/>
    </source>
</evidence>
<evidence type="ECO:0000256" key="15">
    <source>
        <dbReference type="PIRNR" id="PIRNR000204"/>
    </source>
</evidence>
<evidence type="ECO:0000256" key="1">
    <source>
        <dbReference type="ARBA" id="ARBA00003943"/>
    </source>
</evidence>